<name>A0A1C7Z5B7_PSESX</name>
<sequence length="212" mass="23531">MGRAKRAYQSTLLPPELVVLAQSQPMVPPPQDAAQHHHAAQIGSLVLDQLIENVWHSRPHASLSKLYLMICQEPARADAVRSTVRLPALGASPPTRVLRNARRLAEGDQPEKKKTLGGAAPQHHRGQSRLNLTRKTCRRHYRYACADIDVKLNTGAGALVRRGYLHTIVDTLSGGVLFAEVRLTPLSCEAIARWLITSQQRAFGWNRRNDGH</sequence>
<dbReference type="Proteomes" id="UP000093104">
    <property type="component" value="Unassembled WGS sequence"/>
</dbReference>
<comment type="caution">
    <text evidence="2">The sequence shown here is derived from an EMBL/GenBank/DDBJ whole genome shotgun (WGS) entry which is preliminary data.</text>
</comment>
<accession>A0A1C7Z5B7</accession>
<dbReference type="EMBL" id="LGSI01000049">
    <property type="protein sequence ID" value="OCR24157.1"/>
    <property type="molecule type" value="Genomic_DNA"/>
</dbReference>
<protein>
    <submittedName>
        <fullName evidence="2">Uncharacterized protein</fullName>
    </submittedName>
</protein>
<dbReference type="AlphaFoldDB" id="A0A1C7Z5B7"/>
<feature type="compositionally biased region" description="Basic and acidic residues" evidence="1">
    <location>
        <begin position="103"/>
        <end position="114"/>
    </location>
</feature>
<gene>
    <name evidence="2" type="ORF">AFK24_15470</name>
</gene>
<organism evidence="2 3">
    <name type="scientific">Pseudomonas syringae</name>
    <dbReference type="NCBI Taxonomy" id="317"/>
    <lineage>
        <taxon>Bacteria</taxon>
        <taxon>Pseudomonadati</taxon>
        <taxon>Pseudomonadota</taxon>
        <taxon>Gammaproteobacteria</taxon>
        <taxon>Pseudomonadales</taxon>
        <taxon>Pseudomonadaceae</taxon>
        <taxon>Pseudomonas</taxon>
    </lineage>
</organism>
<proteinExistence type="predicted"/>
<reference evidence="2 3" key="1">
    <citation type="submission" date="2015-07" db="EMBL/GenBank/DDBJ databases">
        <title>Draft genome sequence of a diazotrophic, plant growth-promoting rhizobacterium of the Pseudomonas syringae complex.</title>
        <authorList>
            <person name="Patten C.L."/>
            <person name="Jeong H."/>
        </authorList>
    </citation>
    <scope>NUCLEOTIDE SEQUENCE [LARGE SCALE GENOMIC DNA]</scope>
    <source>
        <strain evidence="2 3">GR12-2</strain>
    </source>
</reference>
<evidence type="ECO:0000313" key="2">
    <source>
        <dbReference type="EMBL" id="OCR24157.1"/>
    </source>
</evidence>
<evidence type="ECO:0000256" key="1">
    <source>
        <dbReference type="SAM" id="MobiDB-lite"/>
    </source>
</evidence>
<feature type="region of interest" description="Disordered" evidence="1">
    <location>
        <begin position="103"/>
        <end position="130"/>
    </location>
</feature>
<evidence type="ECO:0000313" key="3">
    <source>
        <dbReference type="Proteomes" id="UP000093104"/>
    </source>
</evidence>